<comment type="caution">
    <text evidence="1">The sequence shown here is derived from an EMBL/GenBank/DDBJ whole genome shotgun (WGS) entry which is preliminary data.</text>
</comment>
<name>A0A9D4IDI5_DREPO</name>
<protein>
    <submittedName>
        <fullName evidence="1">Uncharacterized protein</fullName>
    </submittedName>
</protein>
<organism evidence="1 2">
    <name type="scientific">Dreissena polymorpha</name>
    <name type="common">Zebra mussel</name>
    <name type="synonym">Mytilus polymorpha</name>
    <dbReference type="NCBI Taxonomy" id="45954"/>
    <lineage>
        <taxon>Eukaryota</taxon>
        <taxon>Metazoa</taxon>
        <taxon>Spiralia</taxon>
        <taxon>Lophotrochozoa</taxon>
        <taxon>Mollusca</taxon>
        <taxon>Bivalvia</taxon>
        <taxon>Autobranchia</taxon>
        <taxon>Heteroconchia</taxon>
        <taxon>Euheterodonta</taxon>
        <taxon>Imparidentia</taxon>
        <taxon>Neoheterodontei</taxon>
        <taxon>Myida</taxon>
        <taxon>Dreissenoidea</taxon>
        <taxon>Dreissenidae</taxon>
        <taxon>Dreissena</taxon>
    </lineage>
</organism>
<accession>A0A9D4IDI5</accession>
<dbReference type="Proteomes" id="UP000828390">
    <property type="component" value="Unassembled WGS sequence"/>
</dbReference>
<dbReference type="AlphaFoldDB" id="A0A9D4IDI5"/>
<evidence type="ECO:0000313" key="1">
    <source>
        <dbReference type="EMBL" id="KAH3771351.1"/>
    </source>
</evidence>
<keyword evidence="2" id="KW-1185">Reference proteome</keyword>
<dbReference type="EMBL" id="JAIWYP010000009">
    <property type="protein sequence ID" value="KAH3771351.1"/>
    <property type="molecule type" value="Genomic_DNA"/>
</dbReference>
<reference evidence="1" key="1">
    <citation type="journal article" date="2019" name="bioRxiv">
        <title>The Genome of the Zebra Mussel, Dreissena polymorpha: A Resource for Invasive Species Research.</title>
        <authorList>
            <person name="McCartney M.A."/>
            <person name="Auch B."/>
            <person name="Kono T."/>
            <person name="Mallez S."/>
            <person name="Zhang Y."/>
            <person name="Obille A."/>
            <person name="Becker A."/>
            <person name="Abrahante J.E."/>
            <person name="Garbe J."/>
            <person name="Badalamenti J.P."/>
            <person name="Herman A."/>
            <person name="Mangelson H."/>
            <person name="Liachko I."/>
            <person name="Sullivan S."/>
            <person name="Sone E.D."/>
            <person name="Koren S."/>
            <person name="Silverstein K.A.T."/>
            <person name="Beckman K.B."/>
            <person name="Gohl D.M."/>
        </authorList>
    </citation>
    <scope>NUCLEOTIDE SEQUENCE</scope>
    <source>
        <strain evidence="1">Duluth1</strain>
        <tissue evidence="1">Whole animal</tissue>
    </source>
</reference>
<reference evidence="1" key="2">
    <citation type="submission" date="2020-11" db="EMBL/GenBank/DDBJ databases">
        <authorList>
            <person name="McCartney M.A."/>
            <person name="Auch B."/>
            <person name="Kono T."/>
            <person name="Mallez S."/>
            <person name="Becker A."/>
            <person name="Gohl D.M."/>
            <person name="Silverstein K.A.T."/>
            <person name="Koren S."/>
            <person name="Bechman K.B."/>
            <person name="Herman A."/>
            <person name="Abrahante J.E."/>
            <person name="Garbe J."/>
        </authorList>
    </citation>
    <scope>NUCLEOTIDE SEQUENCE</scope>
    <source>
        <strain evidence="1">Duluth1</strain>
        <tissue evidence="1">Whole animal</tissue>
    </source>
</reference>
<gene>
    <name evidence="1" type="ORF">DPMN_172666</name>
</gene>
<evidence type="ECO:0000313" key="2">
    <source>
        <dbReference type="Proteomes" id="UP000828390"/>
    </source>
</evidence>
<proteinExistence type="predicted"/>
<sequence>MPLEMISCNTDENPQHDCNEALSNLAESVGHTQADGADKTSLHFNVISKVSIGKAIIKLCGNEGTSDDSGLRRLLQAVIDYIPTEKDQSVWTNAEVEIYDVNFKRYTITSGNGDRKFYASYDERNSPIVVRESRHISWFKSVKNFFSFKSNSK</sequence>